<dbReference type="Pfam" id="PF13302">
    <property type="entry name" value="Acetyltransf_3"/>
    <property type="match status" value="1"/>
</dbReference>
<sequence length="181" mass="21338">MFKHIINEKLELRLLEARHAEAVYEVIEMNRGYLSEWFPWVPNTKNAEHTKTFIENELRRFAHNNGVSTGIFYENKYIGNISIHEINWNSKLSSIGYWISSEYQGLGIVTTCCRELLNYAFETLGLNKIEIRARTDNVRSSAIPIRLGFKQEGILRQVDYNNDRYYDHVVYGLLKDEWRGK</sequence>
<reference evidence="2 3" key="1">
    <citation type="submission" date="2014-12" db="EMBL/GenBank/DDBJ databases">
        <title>Draft genome sequence of Cohnella kolymensis strain B-2846.</title>
        <authorList>
            <person name="Karlyshev A.V."/>
            <person name="Kudryashova E.B."/>
        </authorList>
    </citation>
    <scope>NUCLEOTIDE SEQUENCE [LARGE SCALE GENOMIC DNA]</scope>
    <source>
        <strain evidence="2 3">VKM B-2846</strain>
    </source>
</reference>
<protein>
    <submittedName>
        <fullName evidence="2">Alanine acetyltransferase</fullName>
    </submittedName>
</protein>
<evidence type="ECO:0000259" key="1">
    <source>
        <dbReference type="PROSITE" id="PS51186"/>
    </source>
</evidence>
<dbReference type="InterPro" id="IPR051908">
    <property type="entry name" value="Ribosomal_N-acetyltransferase"/>
</dbReference>
<dbReference type="EMBL" id="JXAL01000012">
    <property type="protein sequence ID" value="KIL36333.1"/>
    <property type="molecule type" value="Genomic_DNA"/>
</dbReference>
<dbReference type="InterPro" id="IPR016181">
    <property type="entry name" value="Acyl_CoA_acyltransferase"/>
</dbReference>
<accession>A0ABR5A6R9</accession>
<evidence type="ECO:0000313" key="2">
    <source>
        <dbReference type="EMBL" id="KIL36333.1"/>
    </source>
</evidence>
<dbReference type="InterPro" id="IPR000182">
    <property type="entry name" value="GNAT_dom"/>
</dbReference>
<dbReference type="PANTHER" id="PTHR43441:SF12">
    <property type="entry name" value="RIBOSOMAL N-ACETYLTRANSFERASE YDAF-RELATED"/>
    <property type="match status" value="1"/>
</dbReference>
<dbReference type="PROSITE" id="PS51186">
    <property type="entry name" value="GNAT"/>
    <property type="match status" value="1"/>
</dbReference>
<dbReference type="Gene3D" id="3.40.630.30">
    <property type="match status" value="1"/>
</dbReference>
<dbReference type="Proteomes" id="UP000054526">
    <property type="component" value="Unassembled WGS sequence"/>
</dbReference>
<dbReference type="SUPFAM" id="SSF55729">
    <property type="entry name" value="Acyl-CoA N-acyltransferases (Nat)"/>
    <property type="match status" value="1"/>
</dbReference>
<feature type="domain" description="N-acetyltransferase" evidence="1">
    <location>
        <begin position="10"/>
        <end position="176"/>
    </location>
</feature>
<proteinExistence type="predicted"/>
<evidence type="ECO:0000313" key="3">
    <source>
        <dbReference type="Proteomes" id="UP000054526"/>
    </source>
</evidence>
<comment type="caution">
    <text evidence="2">The sequence shown here is derived from an EMBL/GenBank/DDBJ whole genome shotgun (WGS) entry which is preliminary data.</text>
</comment>
<gene>
    <name evidence="2" type="ORF">SD71_08565</name>
</gene>
<dbReference type="PANTHER" id="PTHR43441">
    <property type="entry name" value="RIBOSOMAL-PROTEIN-SERINE ACETYLTRANSFERASE"/>
    <property type="match status" value="1"/>
</dbReference>
<name>A0ABR5A6R9_9BACL</name>
<keyword evidence="3" id="KW-1185">Reference proteome</keyword>
<organism evidence="2 3">
    <name type="scientific">Cohnella kolymensis</name>
    <dbReference type="NCBI Taxonomy" id="1590652"/>
    <lineage>
        <taxon>Bacteria</taxon>
        <taxon>Bacillati</taxon>
        <taxon>Bacillota</taxon>
        <taxon>Bacilli</taxon>
        <taxon>Bacillales</taxon>
        <taxon>Paenibacillaceae</taxon>
        <taxon>Cohnella</taxon>
    </lineage>
</organism>